<dbReference type="InterPro" id="IPR036866">
    <property type="entry name" value="RibonucZ/Hydroxyglut_hydro"/>
</dbReference>
<comment type="caution">
    <text evidence="2">The sequence shown here is derived from an EMBL/GenBank/DDBJ whole genome shotgun (WGS) entry which is preliminary data.</text>
</comment>
<reference evidence="3" key="1">
    <citation type="journal article" date="2015" name="Genome Announc.">
        <title>Draft Genome Sequence of an Anaerobic Ammonium-Oxidizing Bacterium, "Candidatus Brocadia sinica".</title>
        <authorList>
            <person name="Oshiki M."/>
            <person name="Shinyako-Hata K."/>
            <person name="Satoh H."/>
            <person name="Okabe S."/>
        </authorList>
    </citation>
    <scope>NUCLEOTIDE SEQUENCE [LARGE SCALE GENOMIC DNA]</scope>
    <source>
        <strain evidence="3">JPN1</strain>
    </source>
</reference>
<evidence type="ECO:0000313" key="3">
    <source>
        <dbReference type="Proteomes" id="UP000032309"/>
    </source>
</evidence>
<name>A0ABQ0K098_9BACT</name>
<dbReference type="Proteomes" id="UP000032309">
    <property type="component" value="Unassembled WGS sequence"/>
</dbReference>
<proteinExistence type="predicted"/>
<keyword evidence="3" id="KW-1185">Reference proteome</keyword>
<sequence>MLLTIQRGSKEIGGTCIELQARNSRILIDFGLPLVNESKQQFDSRGIESQSIEELIKQGVLPDIKGLYANEAHLFDAVLLSHPHPDHYGLLSFINPIIPIYLSEGCKELIGISHYFNQTDCDLKNVKTINPWQSFEHVNFKITPYLVDHSGFDAFAYLIESERKKIFYSGDFRGHGRKGTLFKNIIKNPPKNIDYLILEGTLIGRNKGIYETENDIENELAKLFKNGKELFFVACSSQNIDRIVSVYRACLGSDRIFVIDPYTAYVLDKLKKISSNIPQYNWGKNIKIFFLSNSYTGKMGKDHSLYKYKSAKITYPEILEKRDKLVIKDSHKMRMRFAKNLTDTILIYSLWKGYLPKIKSFWTEHNVPIIEIHASGHAYLEELQKFVKVINPRYVIPFHTFYPERYCEYLGNNIMIVRDKETVEL</sequence>
<dbReference type="InterPro" id="IPR001279">
    <property type="entry name" value="Metallo-B-lactamas"/>
</dbReference>
<dbReference type="EMBL" id="BAFN01000001">
    <property type="protein sequence ID" value="GAN34371.1"/>
    <property type="molecule type" value="Genomic_DNA"/>
</dbReference>
<dbReference type="PANTHER" id="PTHR43694">
    <property type="entry name" value="RIBONUCLEASE J"/>
    <property type="match status" value="1"/>
</dbReference>
<dbReference type="Pfam" id="PF07521">
    <property type="entry name" value="RMMBL"/>
    <property type="match status" value="1"/>
</dbReference>
<evidence type="ECO:0000313" key="2">
    <source>
        <dbReference type="EMBL" id="GAN34371.1"/>
    </source>
</evidence>
<dbReference type="SUPFAM" id="SSF56281">
    <property type="entry name" value="Metallo-hydrolase/oxidoreductase"/>
    <property type="match status" value="1"/>
</dbReference>
<evidence type="ECO:0000259" key="1">
    <source>
        <dbReference type="SMART" id="SM00849"/>
    </source>
</evidence>
<feature type="domain" description="Metallo-beta-lactamase" evidence="1">
    <location>
        <begin position="13"/>
        <end position="227"/>
    </location>
</feature>
<dbReference type="PANTHER" id="PTHR43694:SF1">
    <property type="entry name" value="RIBONUCLEASE J"/>
    <property type="match status" value="1"/>
</dbReference>
<protein>
    <submittedName>
        <fullName evidence="2">Beta-lactamase domain protein</fullName>
    </submittedName>
</protein>
<gene>
    <name evidence="2" type="ORF">BROSI_A2907</name>
</gene>
<dbReference type="Pfam" id="PF12706">
    <property type="entry name" value="Lactamase_B_2"/>
    <property type="match status" value="1"/>
</dbReference>
<dbReference type="Gene3D" id="3.60.15.10">
    <property type="entry name" value="Ribonuclease Z/Hydroxyacylglutathione hydrolase-like"/>
    <property type="match status" value="2"/>
</dbReference>
<accession>A0ABQ0K098</accession>
<dbReference type="CDD" id="cd07732">
    <property type="entry name" value="metallo-hydrolase-like_MBL-fold"/>
    <property type="match status" value="1"/>
</dbReference>
<dbReference type="SMART" id="SM00849">
    <property type="entry name" value="Lactamase_B"/>
    <property type="match status" value="1"/>
</dbReference>
<dbReference type="InterPro" id="IPR011108">
    <property type="entry name" value="RMMBL"/>
</dbReference>
<organism evidence="2 3">
    <name type="scientific">Candidatus Brocadia sinica JPN1</name>
    <dbReference type="NCBI Taxonomy" id="1197129"/>
    <lineage>
        <taxon>Bacteria</taxon>
        <taxon>Pseudomonadati</taxon>
        <taxon>Planctomycetota</taxon>
        <taxon>Candidatus Brocadiia</taxon>
        <taxon>Candidatus Brocadiales</taxon>
        <taxon>Candidatus Brocadiaceae</taxon>
        <taxon>Candidatus Brocadia</taxon>
    </lineage>
</organism>